<organism evidence="1">
    <name type="scientific">marine metagenome</name>
    <dbReference type="NCBI Taxonomy" id="408172"/>
    <lineage>
        <taxon>unclassified sequences</taxon>
        <taxon>metagenomes</taxon>
        <taxon>ecological metagenomes</taxon>
    </lineage>
</organism>
<reference evidence="1" key="1">
    <citation type="submission" date="2018-05" db="EMBL/GenBank/DDBJ databases">
        <authorList>
            <person name="Lanie J.A."/>
            <person name="Ng W.-L."/>
            <person name="Kazmierczak K.M."/>
            <person name="Andrzejewski T.M."/>
            <person name="Davidsen T.M."/>
            <person name="Wayne K.J."/>
            <person name="Tettelin H."/>
            <person name="Glass J.I."/>
            <person name="Rusch D."/>
            <person name="Podicherti R."/>
            <person name="Tsui H.-C.T."/>
            <person name="Winkler M.E."/>
        </authorList>
    </citation>
    <scope>NUCLEOTIDE SEQUENCE</scope>
</reference>
<name>A0A382HKF1_9ZZZZ</name>
<dbReference type="EMBL" id="UINC01061817">
    <property type="protein sequence ID" value="SVB87788.1"/>
    <property type="molecule type" value="Genomic_DNA"/>
</dbReference>
<proteinExistence type="predicted"/>
<feature type="non-terminal residue" evidence="1">
    <location>
        <position position="1"/>
    </location>
</feature>
<accession>A0A382HKF1</accession>
<sequence>VDYHRCLHLGVKNAKESIFPWFVEGHVICSTGTQYTAVKL</sequence>
<gene>
    <name evidence="1" type="ORF">METZ01_LOCUS240642</name>
</gene>
<dbReference type="AlphaFoldDB" id="A0A382HKF1"/>
<feature type="non-terminal residue" evidence="1">
    <location>
        <position position="40"/>
    </location>
</feature>
<protein>
    <submittedName>
        <fullName evidence="1">Uncharacterized protein</fullName>
    </submittedName>
</protein>
<evidence type="ECO:0000313" key="1">
    <source>
        <dbReference type="EMBL" id="SVB87788.1"/>
    </source>
</evidence>